<feature type="binding site" evidence="6">
    <location>
        <position position="30"/>
    </location>
    <ligand>
        <name>spermidine</name>
        <dbReference type="ChEBI" id="CHEBI:57834"/>
    </ligand>
</feature>
<dbReference type="Proteomes" id="UP000583387">
    <property type="component" value="Unassembled WGS sequence"/>
</dbReference>
<dbReference type="PRINTS" id="PR00909">
    <property type="entry name" value="SPERMDNBNDNG"/>
</dbReference>
<keyword evidence="2 5" id="KW-0813">Transport</keyword>
<comment type="function">
    <text evidence="5">Required for the activity of the bacterial periplasmic transport system of putrescine.</text>
</comment>
<dbReference type="PIRSF" id="PIRSF019574">
    <property type="entry name" value="Periplasmic_polyamine_BP"/>
    <property type="match status" value="1"/>
</dbReference>
<dbReference type="SUPFAM" id="SSF53850">
    <property type="entry name" value="Periplasmic binding protein-like II"/>
    <property type="match status" value="1"/>
</dbReference>
<dbReference type="PANTHER" id="PTHR30222">
    <property type="entry name" value="SPERMIDINE/PUTRESCINE-BINDING PERIPLASMIC PROTEIN"/>
    <property type="match status" value="1"/>
</dbReference>
<keyword evidence="4 5" id="KW-0574">Periplasm</keyword>
<keyword evidence="9" id="KW-1185">Reference proteome</keyword>
<evidence type="ECO:0000256" key="2">
    <source>
        <dbReference type="ARBA" id="ARBA00022448"/>
    </source>
</evidence>
<evidence type="ECO:0000313" key="9">
    <source>
        <dbReference type="Proteomes" id="UP000583387"/>
    </source>
</evidence>
<dbReference type="AlphaFoldDB" id="A0A7U7I8P9"/>
<feature type="chain" id="PRO_5031111202" description="Putrescine-binding periplasmic protein" evidence="7">
    <location>
        <begin position="19"/>
        <end position="358"/>
    </location>
</feature>
<feature type="signal peptide" evidence="7">
    <location>
        <begin position="1"/>
        <end position="18"/>
    </location>
</feature>
<evidence type="ECO:0000256" key="4">
    <source>
        <dbReference type="ARBA" id="ARBA00022764"/>
    </source>
</evidence>
<dbReference type="CDD" id="cd13659">
    <property type="entry name" value="PBP2_PotF"/>
    <property type="match status" value="1"/>
</dbReference>
<name>A0A7U7I8P9_9GAMM</name>
<dbReference type="InterPro" id="IPR001188">
    <property type="entry name" value="Sperm_putr-bd"/>
</dbReference>
<comment type="caution">
    <text evidence="8">The sequence shown here is derived from an EMBL/GenBank/DDBJ whole genome shotgun (WGS) entry which is preliminary data.</text>
</comment>
<comment type="similarity">
    <text evidence="5">Belongs to the bacterial solute-binding protein PotD/PotF family.</text>
</comment>
<organism evidence="8 9">
    <name type="scientific">Zestomonas carbonaria</name>
    <dbReference type="NCBI Taxonomy" id="2762745"/>
    <lineage>
        <taxon>Bacteria</taxon>
        <taxon>Pseudomonadati</taxon>
        <taxon>Pseudomonadota</taxon>
        <taxon>Gammaproteobacteria</taxon>
        <taxon>Pseudomonadales</taxon>
        <taxon>Pseudomonadaceae</taxon>
        <taxon>Zestomonas</taxon>
    </lineage>
</organism>
<dbReference type="Gene3D" id="3.40.190.10">
    <property type="entry name" value="Periplasmic binding protein-like II"/>
    <property type="match status" value="2"/>
</dbReference>
<gene>
    <name evidence="8" type="primary">spuE_2</name>
    <name evidence="8" type="ORF">PSEWESI4_01832</name>
</gene>
<evidence type="ECO:0000256" key="5">
    <source>
        <dbReference type="PIRNR" id="PIRNR019574"/>
    </source>
</evidence>
<dbReference type="InterPro" id="IPR006059">
    <property type="entry name" value="SBP"/>
</dbReference>
<evidence type="ECO:0000256" key="6">
    <source>
        <dbReference type="PIRSR" id="PIRSR019574-1"/>
    </source>
</evidence>
<reference evidence="8 9" key="1">
    <citation type="submission" date="2020-08" db="EMBL/GenBank/DDBJ databases">
        <authorList>
            <person name="Criscuolo A."/>
        </authorList>
    </citation>
    <scope>NUCLEOTIDE SEQUENCE [LARGE SCALE GENOMIC DNA]</scope>
    <source>
        <strain evidence="8">CIP111764</strain>
    </source>
</reference>
<protein>
    <recommendedName>
        <fullName evidence="5">Putrescine-binding periplasmic protein</fullName>
    </recommendedName>
</protein>
<dbReference type="PANTHER" id="PTHR30222:SF18">
    <property type="entry name" value="BIFUNCTIONAL POLYHYDROXYBUTYRATE SYNTHASE _ ABC TRANSPORTER PERIPLASMIC BINDING PROTEIN-RELATED"/>
    <property type="match status" value="1"/>
</dbReference>
<sequence>MKPSILPLLLTLALPLHAEEKVLNIYNWNEYVGKQALKDFEAETGIKVHYDIFDNVDMLESKVLTGRSGYDVIFPTIAMVGRFIPAKALQPIDPQRLGGFANLDPQVLGEMAAADPGNRYAVPYTWGTTGLAMNRQEVEKRIPDAPLDSLDLLFKPEYASRLKDCGIAIVDAPQEVISIALHYLGRPPYSQDSADLEAAGDLLAALKPNLRYIGFGTQTSDLANGNLCLALTFNGDASMARFQAEEAGKPYEIVYRIPREGTLMWVDTMAVPADAPHPEAARAFIEFMLRPESMAELSNGMFFANANQAATPLLDEAVSGDPNIYPPQEVRAKLFGEELIAPKLLRERTRLWARFRGM</sequence>
<accession>A0A7U7I8P9</accession>
<dbReference type="GO" id="GO:0015846">
    <property type="term" value="P:polyamine transport"/>
    <property type="evidence" value="ECO:0007669"/>
    <property type="project" value="InterPro"/>
</dbReference>
<keyword evidence="3 7" id="KW-0732">Signal</keyword>
<evidence type="ECO:0000256" key="7">
    <source>
        <dbReference type="SAM" id="SignalP"/>
    </source>
</evidence>
<dbReference type="EMBL" id="CAJFCI010000037">
    <property type="protein sequence ID" value="CAD5107559.1"/>
    <property type="molecule type" value="Genomic_DNA"/>
</dbReference>
<dbReference type="Pfam" id="PF13416">
    <property type="entry name" value="SBP_bac_8"/>
    <property type="match status" value="1"/>
</dbReference>
<dbReference type="GO" id="GO:0042597">
    <property type="term" value="C:periplasmic space"/>
    <property type="evidence" value="ECO:0007669"/>
    <property type="project" value="UniProtKB-SubCell"/>
</dbReference>
<evidence type="ECO:0000313" key="8">
    <source>
        <dbReference type="EMBL" id="CAD5107559.1"/>
    </source>
</evidence>
<comment type="subcellular location">
    <subcellularLocation>
        <location evidence="1 5">Periplasm</location>
    </subcellularLocation>
</comment>
<dbReference type="GO" id="GO:0019808">
    <property type="term" value="F:polyamine binding"/>
    <property type="evidence" value="ECO:0007669"/>
    <property type="project" value="InterPro"/>
</dbReference>
<proteinExistence type="inferred from homology"/>
<evidence type="ECO:0000256" key="3">
    <source>
        <dbReference type="ARBA" id="ARBA00022729"/>
    </source>
</evidence>
<evidence type="ECO:0000256" key="1">
    <source>
        <dbReference type="ARBA" id="ARBA00004418"/>
    </source>
</evidence>